<dbReference type="PANTHER" id="PTHR30419:SF8">
    <property type="entry name" value="NITROGEN ASSIMILATION TRANSCRIPTIONAL ACTIVATOR-RELATED"/>
    <property type="match status" value="1"/>
</dbReference>
<dbReference type="Pfam" id="PF03466">
    <property type="entry name" value="LysR_substrate"/>
    <property type="match status" value="1"/>
</dbReference>
<evidence type="ECO:0000313" key="6">
    <source>
        <dbReference type="EMBL" id="PRR84473.1"/>
    </source>
</evidence>
<dbReference type="GO" id="GO:0005829">
    <property type="term" value="C:cytosol"/>
    <property type="evidence" value="ECO:0007669"/>
    <property type="project" value="TreeGrafter"/>
</dbReference>
<dbReference type="InterPro" id="IPR005119">
    <property type="entry name" value="LysR_subst-bd"/>
</dbReference>
<dbReference type="GO" id="GO:0003677">
    <property type="term" value="F:DNA binding"/>
    <property type="evidence" value="ECO:0007669"/>
    <property type="project" value="UniProtKB-KW"/>
</dbReference>
<dbReference type="PANTHER" id="PTHR30419">
    <property type="entry name" value="HTH-TYPE TRANSCRIPTIONAL REGULATOR YBHD"/>
    <property type="match status" value="1"/>
</dbReference>
<keyword evidence="7" id="KW-1185">Reference proteome</keyword>
<dbReference type="CDD" id="cd05466">
    <property type="entry name" value="PBP2_LTTR_substrate"/>
    <property type="match status" value="1"/>
</dbReference>
<comment type="similarity">
    <text evidence="1">Belongs to the LysR transcriptional regulatory family.</text>
</comment>
<dbReference type="InterPro" id="IPR036388">
    <property type="entry name" value="WH-like_DNA-bd_sf"/>
</dbReference>
<dbReference type="Proteomes" id="UP000237798">
    <property type="component" value="Unassembled WGS sequence"/>
</dbReference>
<evidence type="ECO:0000256" key="1">
    <source>
        <dbReference type="ARBA" id="ARBA00009437"/>
    </source>
</evidence>
<evidence type="ECO:0000256" key="2">
    <source>
        <dbReference type="ARBA" id="ARBA00023015"/>
    </source>
</evidence>
<dbReference type="Gene3D" id="3.40.190.290">
    <property type="match status" value="1"/>
</dbReference>
<keyword evidence="4" id="KW-0804">Transcription</keyword>
<reference evidence="6 7" key="1">
    <citation type="submission" date="2018-03" db="EMBL/GenBank/DDBJ databases">
        <title>Genome sequence of Clostridium luticellarii DSM 29923.</title>
        <authorList>
            <person name="Poehlein A."/>
            <person name="Daniel R."/>
        </authorList>
    </citation>
    <scope>NUCLEOTIDE SEQUENCE [LARGE SCALE GENOMIC DNA]</scope>
    <source>
        <strain evidence="6 7">DSM 29923</strain>
    </source>
</reference>
<dbReference type="PROSITE" id="PS50931">
    <property type="entry name" value="HTH_LYSR"/>
    <property type="match status" value="1"/>
</dbReference>
<dbReference type="AlphaFoldDB" id="A0A2T0BKW6"/>
<dbReference type="PRINTS" id="PR00039">
    <property type="entry name" value="HTHLYSR"/>
</dbReference>
<keyword evidence="2" id="KW-0805">Transcription regulation</keyword>
<dbReference type="InterPro" id="IPR050950">
    <property type="entry name" value="HTH-type_LysR_regulators"/>
</dbReference>
<sequence length="298" mass="33784">MTEEQLKYFVTIVDTGSYMETALELNIAQSSVSKQIQALERELGVQLFNRQHRHAELTDEGKQLLPQARHTLGEICHLKYMSQKLQPGYKYRITVLTLPVMSYFGFYIPISRFELENPSFLINLKELEEPQLFHKLLSNNFDIALTYWDEQNLSNSKNIFVPLSTDEIVLAVHKDNPLAESSHITPEQLKGISLMLMETYTCISGLCMAFFEAHHIVPDIIFRGRPDTILGGVEAKLGAGLITRKLSGNLPDNNIVLIPISPSLPAILGAVVNRHSEKNPRIKELVNMLIDRNNEQSK</sequence>
<name>A0A2T0BKW6_9CLOT</name>
<dbReference type="SUPFAM" id="SSF53850">
    <property type="entry name" value="Periplasmic binding protein-like II"/>
    <property type="match status" value="1"/>
</dbReference>
<comment type="caution">
    <text evidence="6">The sequence shown here is derived from an EMBL/GenBank/DDBJ whole genome shotgun (WGS) entry which is preliminary data.</text>
</comment>
<dbReference type="Pfam" id="PF00126">
    <property type="entry name" value="HTH_1"/>
    <property type="match status" value="1"/>
</dbReference>
<evidence type="ECO:0000313" key="7">
    <source>
        <dbReference type="Proteomes" id="UP000237798"/>
    </source>
</evidence>
<evidence type="ECO:0000256" key="3">
    <source>
        <dbReference type="ARBA" id="ARBA00023125"/>
    </source>
</evidence>
<organism evidence="6 7">
    <name type="scientific">Clostridium luticellarii</name>
    <dbReference type="NCBI Taxonomy" id="1691940"/>
    <lineage>
        <taxon>Bacteria</taxon>
        <taxon>Bacillati</taxon>
        <taxon>Bacillota</taxon>
        <taxon>Clostridia</taxon>
        <taxon>Eubacteriales</taxon>
        <taxon>Clostridiaceae</taxon>
        <taxon>Clostridium</taxon>
    </lineage>
</organism>
<dbReference type="EMBL" id="PVXP01000037">
    <property type="protein sequence ID" value="PRR84473.1"/>
    <property type="molecule type" value="Genomic_DNA"/>
</dbReference>
<keyword evidence="3" id="KW-0238">DNA-binding</keyword>
<dbReference type="InterPro" id="IPR036390">
    <property type="entry name" value="WH_DNA-bd_sf"/>
</dbReference>
<gene>
    <name evidence="6" type="primary">oxyR</name>
    <name evidence="6" type="ORF">CLLU_24010</name>
</gene>
<dbReference type="GO" id="GO:0003700">
    <property type="term" value="F:DNA-binding transcription factor activity"/>
    <property type="evidence" value="ECO:0007669"/>
    <property type="project" value="InterPro"/>
</dbReference>
<evidence type="ECO:0000259" key="5">
    <source>
        <dbReference type="PROSITE" id="PS50931"/>
    </source>
</evidence>
<protein>
    <submittedName>
        <fullName evidence="6">Hydrogen peroxide-inducible protein activator</fullName>
    </submittedName>
</protein>
<dbReference type="RefSeq" id="WP_106010015.1">
    <property type="nucleotide sequence ID" value="NZ_JALCPJ010000047.1"/>
</dbReference>
<dbReference type="SUPFAM" id="SSF46785">
    <property type="entry name" value="Winged helix' DNA-binding domain"/>
    <property type="match status" value="1"/>
</dbReference>
<dbReference type="Gene3D" id="1.10.10.10">
    <property type="entry name" value="Winged helix-like DNA-binding domain superfamily/Winged helix DNA-binding domain"/>
    <property type="match status" value="1"/>
</dbReference>
<dbReference type="FunFam" id="1.10.10.10:FF:000001">
    <property type="entry name" value="LysR family transcriptional regulator"/>
    <property type="match status" value="1"/>
</dbReference>
<feature type="domain" description="HTH lysR-type" evidence="5">
    <location>
        <begin position="1"/>
        <end position="58"/>
    </location>
</feature>
<proteinExistence type="inferred from homology"/>
<dbReference type="OrthoDB" id="1652954at2"/>
<evidence type="ECO:0000256" key="4">
    <source>
        <dbReference type="ARBA" id="ARBA00023163"/>
    </source>
</evidence>
<dbReference type="InterPro" id="IPR000847">
    <property type="entry name" value="LysR_HTH_N"/>
</dbReference>
<accession>A0A2T0BKW6</accession>